<dbReference type="GO" id="GO:0000978">
    <property type="term" value="F:RNA polymerase II cis-regulatory region sequence-specific DNA binding"/>
    <property type="evidence" value="ECO:0007669"/>
    <property type="project" value="TreeGrafter"/>
</dbReference>
<dbReference type="OrthoDB" id="5428132at2759"/>
<dbReference type="FunFam" id="3.30.160.60:FF:000207">
    <property type="entry name" value="zinc finger protein SNAI2"/>
    <property type="match status" value="1"/>
</dbReference>
<dbReference type="Proteomes" id="UP000747542">
    <property type="component" value="Unassembled WGS sequence"/>
</dbReference>
<dbReference type="GO" id="GO:0060562">
    <property type="term" value="P:epithelial tube morphogenesis"/>
    <property type="evidence" value="ECO:0007669"/>
    <property type="project" value="UniProtKB-ARBA"/>
</dbReference>
<feature type="domain" description="C2H2-type" evidence="11">
    <location>
        <begin position="432"/>
        <end position="459"/>
    </location>
</feature>
<evidence type="ECO:0000256" key="8">
    <source>
        <dbReference type="ARBA" id="ARBA00037948"/>
    </source>
</evidence>
<dbReference type="PANTHER" id="PTHR24388:SF54">
    <property type="entry name" value="PROTEIN ESCARGOT"/>
    <property type="match status" value="1"/>
</dbReference>
<dbReference type="InterPro" id="IPR050527">
    <property type="entry name" value="Snail/Krueppel_Znf"/>
</dbReference>
<feature type="compositionally biased region" description="Low complexity" evidence="10">
    <location>
        <begin position="138"/>
        <end position="148"/>
    </location>
</feature>
<evidence type="ECO:0000256" key="6">
    <source>
        <dbReference type="ARBA" id="ARBA00023125"/>
    </source>
</evidence>
<comment type="caution">
    <text evidence="12">The sequence shown here is derived from an EMBL/GenBank/DDBJ whole genome shotgun (WGS) entry which is preliminary data.</text>
</comment>
<dbReference type="AlphaFoldDB" id="A0A8J5JLP1"/>
<dbReference type="FunFam" id="3.30.160.60:FF:000860">
    <property type="entry name" value="zinc finger protein SNAI2"/>
    <property type="match status" value="1"/>
</dbReference>
<dbReference type="GO" id="GO:0008270">
    <property type="term" value="F:zinc ion binding"/>
    <property type="evidence" value="ECO:0007669"/>
    <property type="project" value="UniProtKB-KW"/>
</dbReference>
<feature type="compositionally biased region" description="Basic and acidic residues" evidence="10">
    <location>
        <begin position="37"/>
        <end position="47"/>
    </location>
</feature>
<dbReference type="FunFam" id="3.30.160.60:FF:000942">
    <property type="entry name" value="Snail zinc finger protein"/>
    <property type="match status" value="1"/>
</dbReference>
<feature type="domain" description="C2H2-type" evidence="11">
    <location>
        <begin position="406"/>
        <end position="429"/>
    </location>
</feature>
<feature type="compositionally biased region" description="Basic and acidic residues" evidence="10">
    <location>
        <begin position="114"/>
        <end position="123"/>
    </location>
</feature>
<feature type="compositionally biased region" description="Polar residues" evidence="10">
    <location>
        <begin position="102"/>
        <end position="111"/>
    </location>
</feature>
<reference evidence="12" key="1">
    <citation type="journal article" date="2021" name="Sci. Adv.">
        <title>The American lobster genome reveals insights on longevity, neural, and immune adaptations.</title>
        <authorList>
            <person name="Polinski J.M."/>
            <person name="Zimin A.V."/>
            <person name="Clark K.F."/>
            <person name="Kohn A.B."/>
            <person name="Sadowski N."/>
            <person name="Timp W."/>
            <person name="Ptitsyn A."/>
            <person name="Khanna P."/>
            <person name="Romanova D.Y."/>
            <person name="Williams P."/>
            <person name="Greenwood S.J."/>
            <person name="Moroz L.L."/>
            <person name="Walt D.R."/>
            <person name="Bodnar A.G."/>
        </authorList>
    </citation>
    <scope>NUCLEOTIDE SEQUENCE</scope>
    <source>
        <strain evidence="12">GMGI-L3</strain>
    </source>
</reference>
<dbReference type="FunFam" id="3.30.160.60:FF:000693">
    <property type="entry name" value="Snail family zinc finger 1a"/>
    <property type="match status" value="1"/>
</dbReference>
<keyword evidence="6" id="KW-0238">DNA-binding</keyword>
<dbReference type="Pfam" id="PF00096">
    <property type="entry name" value="zf-C2H2"/>
    <property type="match status" value="5"/>
</dbReference>
<evidence type="ECO:0000256" key="1">
    <source>
        <dbReference type="ARBA" id="ARBA00004123"/>
    </source>
</evidence>
<evidence type="ECO:0000256" key="10">
    <source>
        <dbReference type="SAM" id="MobiDB-lite"/>
    </source>
</evidence>
<evidence type="ECO:0000313" key="12">
    <source>
        <dbReference type="EMBL" id="KAG7158568.1"/>
    </source>
</evidence>
<dbReference type="GO" id="GO:0005634">
    <property type="term" value="C:nucleus"/>
    <property type="evidence" value="ECO:0007669"/>
    <property type="project" value="UniProtKB-SubCell"/>
</dbReference>
<dbReference type="GO" id="GO:2000177">
    <property type="term" value="P:regulation of neural precursor cell proliferation"/>
    <property type="evidence" value="ECO:0007669"/>
    <property type="project" value="UniProtKB-ARBA"/>
</dbReference>
<evidence type="ECO:0000256" key="7">
    <source>
        <dbReference type="ARBA" id="ARBA00023242"/>
    </source>
</evidence>
<evidence type="ECO:0000259" key="11">
    <source>
        <dbReference type="PROSITE" id="PS50157"/>
    </source>
</evidence>
<dbReference type="PANTHER" id="PTHR24388">
    <property type="entry name" value="ZINC FINGER PROTEIN"/>
    <property type="match status" value="1"/>
</dbReference>
<comment type="subcellular location">
    <subcellularLocation>
        <location evidence="1">Nucleus</location>
    </subcellularLocation>
</comment>
<feature type="compositionally biased region" description="Low complexity" evidence="10">
    <location>
        <begin position="353"/>
        <end position="367"/>
    </location>
</feature>
<keyword evidence="5" id="KW-0862">Zinc</keyword>
<feature type="domain" description="C2H2-type" evidence="11">
    <location>
        <begin position="488"/>
        <end position="520"/>
    </location>
</feature>
<dbReference type="InterPro" id="IPR013087">
    <property type="entry name" value="Znf_C2H2_type"/>
</dbReference>
<comment type="similarity">
    <text evidence="8">Belongs to the snail C2H2-type zinc-finger protein family.</text>
</comment>
<evidence type="ECO:0000256" key="4">
    <source>
        <dbReference type="ARBA" id="ARBA00022771"/>
    </source>
</evidence>
<dbReference type="PROSITE" id="PS50157">
    <property type="entry name" value="ZINC_FINGER_C2H2_2"/>
    <property type="match status" value="5"/>
</dbReference>
<feature type="domain" description="C2H2-type" evidence="11">
    <location>
        <begin position="375"/>
        <end position="397"/>
    </location>
</feature>
<keyword evidence="13" id="KW-1185">Reference proteome</keyword>
<accession>A0A8J5JLP1</accession>
<gene>
    <name evidence="12" type="primary">Snai2-L3</name>
    <name evidence="12" type="ORF">Hamer_G023523</name>
</gene>
<dbReference type="GO" id="GO:0000981">
    <property type="term" value="F:DNA-binding transcription factor activity, RNA polymerase II-specific"/>
    <property type="evidence" value="ECO:0007669"/>
    <property type="project" value="TreeGrafter"/>
</dbReference>
<evidence type="ECO:0000256" key="3">
    <source>
        <dbReference type="ARBA" id="ARBA00022737"/>
    </source>
</evidence>
<keyword evidence="7" id="KW-0539">Nucleus</keyword>
<dbReference type="SMART" id="SM00355">
    <property type="entry name" value="ZnF_C2H2"/>
    <property type="match status" value="5"/>
</dbReference>
<protein>
    <submittedName>
        <fullName evidence="12">Zinc finger protein SNAI2-like 3</fullName>
    </submittedName>
</protein>
<dbReference type="GO" id="GO:0055059">
    <property type="term" value="P:asymmetric neuroblast division"/>
    <property type="evidence" value="ECO:0007669"/>
    <property type="project" value="UniProtKB-ARBA"/>
</dbReference>
<keyword evidence="3" id="KW-0677">Repeat</keyword>
<feature type="region of interest" description="Disordered" evidence="10">
    <location>
        <begin position="1"/>
        <end position="151"/>
    </location>
</feature>
<proteinExistence type="inferred from homology"/>
<dbReference type="PROSITE" id="PS00028">
    <property type="entry name" value="ZINC_FINGER_C2H2_1"/>
    <property type="match status" value="4"/>
</dbReference>
<evidence type="ECO:0000313" key="13">
    <source>
        <dbReference type="Proteomes" id="UP000747542"/>
    </source>
</evidence>
<keyword evidence="4 9" id="KW-0863">Zinc-finger</keyword>
<keyword evidence="2" id="KW-0479">Metal-binding</keyword>
<evidence type="ECO:0000256" key="9">
    <source>
        <dbReference type="PROSITE-ProRule" id="PRU00042"/>
    </source>
</evidence>
<evidence type="ECO:0000256" key="5">
    <source>
        <dbReference type="ARBA" id="ARBA00022833"/>
    </source>
</evidence>
<feature type="region of interest" description="Disordered" evidence="10">
    <location>
        <begin position="340"/>
        <end position="369"/>
    </location>
</feature>
<sequence length="520" mass="57246">MVVLKNDYSNCPLKKRPLSVSYDDATAGSEQTEPEDLSLKCGRDEPSTPHPHTRPQEQCVHDPHTQELQSQGIRPRESHGQTLCTYGSDRLCPPESCKQPMHTETTRSPSIPSHEPHTPRVSDAHSPCPRQPHRVDTSPESETESTTPARPMCTQTPLIPHHDKHLPVPGNRTGINSHSSMNYMSPSSPLRDITWAGHLPSSPGVGRSMSLEVATPKIHPADLRHSPPFSEATSSNVNAEQAYTNTKELPSAPTNASHFRSSVETVFGVTQDAHPNSVSAVRPHRPWLAEDPPRQTHRQFADINSPLQRTRPNPLLANPPSLWAGMVPLSWPIPHLLAPPHPASPGRHHRECGSPGSESGSSDSSSGAGRGEAPYSCTGCSKSYSTYSGLSKHKQFHCEALGTKSFACKHCDKVYTSLGALKMHIRTHTLPCKCQLCGKAFSRPWLLQGHIRTHTGEKPFQCPQCDRCFADRSNLRAHLQTHADVKKYACVTCHKTFSRMSLLNKHTEAACPALHRRTQS</sequence>
<evidence type="ECO:0000256" key="2">
    <source>
        <dbReference type="ARBA" id="ARBA00022723"/>
    </source>
</evidence>
<dbReference type="EMBL" id="JAHLQT010034624">
    <property type="protein sequence ID" value="KAG7158568.1"/>
    <property type="molecule type" value="Genomic_DNA"/>
</dbReference>
<feature type="domain" description="C2H2-type" evidence="11">
    <location>
        <begin position="460"/>
        <end position="487"/>
    </location>
</feature>
<organism evidence="12 13">
    <name type="scientific">Homarus americanus</name>
    <name type="common">American lobster</name>
    <dbReference type="NCBI Taxonomy" id="6706"/>
    <lineage>
        <taxon>Eukaryota</taxon>
        <taxon>Metazoa</taxon>
        <taxon>Ecdysozoa</taxon>
        <taxon>Arthropoda</taxon>
        <taxon>Crustacea</taxon>
        <taxon>Multicrustacea</taxon>
        <taxon>Malacostraca</taxon>
        <taxon>Eumalacostraca</taxon>
        <taxon>Eucarida</taxon>
        <taxon>Decapoda</taxon>
        <taxon>Pleocyemata</taxon>
        <taxon>Astacidea</taxon>
        <taxon>Nephropoidea</taxon>
        <taxon>Nephropidae</taxon>
        <taxon>Homarus</taxon>
    </lineage>
</organism>
<name>A0A8J5JLP1_HOMAM</name>